<keyword evidence="3" id="KW-1185">Reference proteome</keyword>
<comment type="caution">
    <text evidence="2">The sequence shown here is derived from an EMBL/GenBank/DDBJ whole genome shotgun (WGS) entry which is preliminary data.</text>
</comment>
<dbReference type="EMBL" id="SRIO01000005">
    <property type="protein sequence ID" value="TFZ83112.1"/>
    <property type="molecule type" value="Genomic_DNA"/>
</dbReference>
<accession>A0A4Z0F9N0</accession>
<organism evidence="2 3">
    <name type="scientific">Candidatus Macondimonas diazotrophica</name>
    <dbReference type="NCBI Taxonomy" id="2305248"/>
    <lineage>
        <taxon>Bacteria</taxon>
        <taxon>Pseudomonadati</taxon>
        <taxon>Pseudomonadota</taxon>
        <taxon>Gammaproteobacteria</taxon>
        <taxon>Chromatiales</taxon>
        <taxon>Ectothiorhodospiraceae</taxon>
        <taxon>Candidatus Macondimonas</taxon>
    </lineage>
</organism>
<reference evidence="2 3" key="1">
    <citation type="journal article" date="2019" name="ISME J.">
        <title>Candidatus Macondimonas diazotrophica, a novel gammaproteobacterial genus dominating crude-oil-contaminated coastal sediments.</title>
        <authorList>
            <person name="Karthikeyan S."/>
            <person name="Konstantinidis K."/>
        </authorList>
    </citation>
    <scope>NUCLEOTIDE SEQUENCE [LARGE SCALE GENOMIC DNA]</scope>
    <source>
        <strain evidence="2 3">KTK01</strain>
    </source>
</reference>
<gene>
    <name evidence="2" type="ORF">E4680_05625</name>
</gene>
<name>A0A4Z0F9N0_9GAMM</name>
<keyword evidence="1" id="KW-0812">Transmembrane</keyword>
<evidence type="ECO:0000256" key="1">
    <source>
        <dbReference type="SAM" id="Phobius"/>
    </source>
</evidence>
<evidence type="ECO:0000313" key="2">
    <source>
        <dbReference type="EMBL" id="TFZ83112.1"/>
    </source>
</evidence>
<feature type="transmembrane region" description="Helical" evidence="1">
    <location>
        <begin position="62"/>
        <end position="79"/>
    </location>
</feature>
<protein>
    <submittedName>
        <fullName evidence="2">Uncharacterized protein</fullName>
    </submittedName>
</protein>
<dbReference type="Proteomes" id="UP000297890">
    <property type="component" value="Unassembled WGS sequence"/>
</dbReference>
<proteinExistence type="predicted"/>
<keyword evidence="1" id="KW-1133">Transmembrane helix</keyword>
<dbReference type="AlphaFoldDB" id="A0A4Z0F9N0"/>
<dbReference type="RefSeq" id="WP_135281412.1">
    <property type="nucleotide sequence ID" value="NZ_SRIO01000005.1"/>
</dbReference>
<sequence length="94" mass="10566">MSTSRPSQSPDPKPGAVERHRRKWWVLGIGLLVLAFYRSFQLPPASPSGTFWPPDGNALPEVVLTRFAGLICIAFGAWGSKRHVDRLLRISQRR</sequence>
<evidence type="ECO:0000313" key="3">
    <source>
        <dbReference type="Proteomes" id="UP000297890"/>
    </source>
</evidence>
<keyword evidence="1" id="KW-0472">Membrane</keyword>
<feature type="transmembrane region" description="Helical" evidence="1">
    <location>
        <begin position="24"/>
        <end position="42"/>
    </location>
</feature>